<reference evidence="3 4" key="1">
    <citation type="submission" date="2023-02" db="EMBL/GenBank/DDBJ databases">
        <title>LHISI_Scaffold_Assembly.</title>
        <authorList>
            <person name="Stuart O.P."/>
            <person name="Cleave R."/>
            <person name="Magrath M.J.L."/>
            <person name="Mikheyev A.S."/>
        </authorList>
    </citation>
    <scope>NUCLEOTIDE SEQUENCE [LARGE SCALE GENOMIC DNA]</scope>
    <source>
        <strain evidence="3">Daus_M_001</strain>
        <tissue evidence="3">Leg muscle</tissue>
    </source>
</reference>
<feature type="domain" description="Retrovirus-related Pol polyprotein from transposon TNT 1-94-like beta-barrel" evidence="2">
    <location>
        <begin position="236"/>
        <end position="303"/>
    </location>
</feature>
<evidence type="ECO:0000256" key="1">
    <source>
        <dbReference type="SAM" id="MobiDB-lite"/>
    </source>
</evidence>
<organism evidence="3 4">
    <name type="scientific">Dryococelus australis</name>
    <dbReference type="NCBI Taxonomy" id="614101"/>
    <lineage>
        <taxon>Eukaryota</taxon>
        <taxon>Metazoa</taxon>
        <taxon>Ecdysozoa</taxon>
        <taxon>Arthropoda</taxon>
        <taxon>Hexapoda</taxon>
        <taxon>Insecta</taxon>
        <taxon>Pterygota</taxon>
        <taxon>Neoptera</taxon>
        <taxon>Polyneoptera</taxon>
        <taxon>Phasmatodea</taxon>
        <taxon>Verophasmatodea</taxon>
        <taxon>Anareolatae</taxon>
        <taxon>Phasmatidae</taxon>
        <taxon>Eurycanthinae</taxon>
        <taxon>Dryococelus</taxon>
    </lineage>
</organism>
<evidence type="ECO:0000313" key="3">
    <source>
        <dbReference type="EMBL" id="KAJ8887063.1"/>
    </source>
</evidence>
<dbReference type="Pfam" id="PF22936">
    <property type="entry name" value="Pol_BBD"/>
    <property type="match status" value="1"/>
</dbReference>
<sequence length="376" mass="43288">MEVFRVIIDKLEGPSNWTDWKSQMKIQLQVRWCIDAVEGKIIPPTEEPDETSAQAAKKHEEKMLLQKAEFIAQHTIVSSISNQVCQLVNKCMSAKEMWDKLHSVYEQRTEQRQDRLLNQFISIREKDPLDSVSKHITKLEKLWVELQDETWKEDKAQLPDSLSLNKVLNTIRKTKEPKCLNYGKVGHIKKYCPEDSSRDKTKTYSSGSGNRNHRSKSEDEALLTAQNISSENLNEWYVESGATSHMALRKDWLIDFKEDSHIELCVCNVEVKTLYGKNVIQDTVLITGIKPNLLSVSKIAEKGHFVVLDKRKCTIYSDDNIVAMATKRRDLCVLNTCQESVYMPEGQSTNRLWHDRLEHLNRIGIDLLKKGMADGI</sequence>
<evidence type="ECO:0000313" key="4">
    <source>
        <dbReference type="Proteomes" id="UP001159363"/>
    </source>
</evidence>
<keyword evidence="4" id="KW-1185">Reference proteome</keyword>
<evidence type="ECO:0000259" key="2">
    <source>
        <dbReference type="Pfam" id="PF22936"/>
    </source>
</evidence>
<accession>A0ABQ9HT90</accession>
<dbReference type="InterPro" id="IPR054722">
    <property type="entry name" value="PolX-like_BBD"/>
</dbReference>
<name>A0ABQ9HT90_9NEOP</name>
<comment type="caution">
    <text evidence="3">The sequence shown here is derived from an EMBL/GenBank/DDBJ whole genome shotgun (WGS) entry which is preliminary data.</text>
</comment>
<gene>
    <name evidence="3" type="ORF">PR048_013278</name>
</gene>
<feature type="region of interest" description="Disordered" evidence="1">
    <location>
        <begin position="195"/>
        <end position="220"/>
    </location>
</feature>
<dbReference type="Proteomes" id="UP001159363">
    <property type="component" value="Chromosome X"/>
</dbReference>
<dbReference type="Pfam" id="PF14223">
    <property type="entry name" value="Retrotran_gag_2"/>
    <property type="match status" value="1"/>
</dbReference>
<dbReference type="EMBL" id="JARBHB010000004">
    <property type="protein sequence ID" value="KAJ8887063.1"/>
    <property type="molecule type" value="Genomic_DNA"/>
</dbReference>
<protein>
    <recommendedName>
        <fullName evidence="2">Retrovirus-related Pol polyprotein from transposon TNT 1-94-like beta-barrel domain-containing protein</fullName>
    </recommendedName>
</protein>
<proteinExistence type="predicted"/>